<feature type="region of interest" description="Disordered" evidence="1">
    <location>
        <begin position="116"/>
        <end position="139"/>
    </location>
</feature>
<evidence type="ECO:0000313" key="2">
    <source>
        <dbReference type="EMBL" id="KAF0894844.1"/>
    </source>
</evidence>
<gene>
    <name evidence="2" type="ORF">E2562_003728</name>
</gene>
<evidence type="ECO:0000256" key="1">
    <source>
        <dbReference type="SAM" id="MobiDB-lite"/>
    </source>
</evidence>
<reference evidence="2 3" key="1">
    <citation type="submission" date="2019-11" db="EMBL/GenBank/DDBJ databases">
        <title>Whole genome sequence of Oryza granulata.</title>
        <authorList>
            <person name="Li W."/>
        </authorList>
    </citation>
    <scope>NUCLEOTIDE SEQUENCE [LARGE SCALE GENOMIC DNA]</scope>
    <source>
        <strain evidence="3">cv. Menghai</strain>
        <tissue evidence="2">Leaf</tissue>
    </source>
</reference>
<accession>A0A6G1C4U9</accession>
<evidence type="ECO:0000313" key="3">
    <source>
        <dbReference type="Proteomes" id="UP000479710"/>
    </source>
</evidence>
<dbReference type="AlphaFoldDB" id="A0A6G1C4U9"/>
<keyword evidence="3" id="KW-1185">Reference proteome</keyword>
<comment type="caution">
    <text evidence="2">The sequence shown here is derived from an EMBL/GenBank/DDBJ whole genome shotgun (WGS) entry which is preliminary data.</text>
</comment>
<name>A0A6G1C4U9_9ORYZ</name>
<sequence length="152" mass="16531">MAPDHNSAGRLVLNAKPCQAPASATTSPSLPQQTLVICDPTTLQVTCLSPPCAVTSDEIEREGEFPAQAVLSDPRNGDGDAYIVVVLQADSIRSFHKILYYQSKTGIDAESHVWSEKTLAPSSQQPPRDTPRRRGSISLPSRRDINNIKMCM</sequence>
<dbReference type="EMBL" id="SPHZ02000010">
    <property type="protein sequence ID" value="KAF0894844.1"/>
    <property type="molecule type" value="Genomic_DNA"/>
</dbReference>
<protein>
    <submittedName>
        <fullName evidence="2">Uncharacterized protein</fullName>
    </submittedName>
</protein>
<organism evidence="2 3">
    <name type="scientific">Oryza meyeriana var. granulata</name>
    <dbReference type="NCBI Taxonomy" id="110450"/>
    <lineage>
        <taxon>Eukaryota</taxon>
        <taxon>Viridiplantae</taxon>
        <taxon>Streptophyta</taxon>
        <taxon>Embryophyta</taxon>
        <taxon>Tracheophyta</taxon>
        <taxon>Spermatophyta</taxon>
        <taxon>Magnoliopsida</taxon>
        <taxon>Liliopsida</taxon>
        <taxon>Poales</taxon>
        <taxon>Poaceae</taxon>
        <taxon>BOP clade</taxon>
        <taxon>Oryzoideae</taxon>
        <taxon>Oryzeae</taxon>
        <taxon>Oryzinae</taxon>
        <taxon>Oryza</taxon>
        <taxon>Oryza meyeriana</taxon>
    </lineage>
</organism>
<dbReference type="Proteomes" id="UP000479710">
    <property type="component" value="Unassembled WGS sequence"/>
</dbReference>
<proteinExistence type="predicted"/>